<dbReference type="Proteomes" id="UP000002054">
    <property type="component" value="Chromosome"/>
</dbReference>
<dbReference type="AlphaFoldDB" id="C6S587"/>
<dbReference type="RefSeq" id="WP_015815281.1">
    <property type="nucleotide sequence ID" value="NC_013016.1"/>
</dbReference>
<dbReference type="EMBL" id="AM889136">
    <property type="protein sequence ID" value="CBA04009.1"/>
    <property type="molecule type" value="Genomic_DNA"/>
</dbReference>
<keyword evidence="1" id="KW-1133">Transmembrane helix</keyword>
<evidence type="ECO:0000313" key="2">
    <source>
        <dbReference type="EMBL" id="CBA04009.1"/>
    </source>
</evidence>
<feature type="transmembrane region" description="Helical" evidence="1">
    <location>
        <begin position="47"/>
        <end position="68"/>
    </location>
</feature>
<feature type="transmembrane region" description="Helical" evidence="1">
    <location>
        <begin position="12"/>
        <end position="32"/>
    </location>
</feature>
<sequence length="70" mass="7891">MFNFLNKNIFIKAIKVIVMGCFYSFLVFGLFVSGKEFGYPYAPNMDAGGLAFLSVYIGFFLSVALHIYDI</sequence>
<dbReference type="HOGENOM" id="CLU_2789627_0_0_4"/>
<name>C6S587_NEIML</name>
<evidence type="ECO:0000256" key="1">
    <source>
        <dbReference type="SAM" id="Phobius"/>
    </source>
</evidence>
<dbReference type="KEGG" id="nmi:NMO_0341"/>
<organism evidence="2 3">
    <name type="scientific">Neisseria meningitidis (strain alpha14)</name>
    <dbReference type="NCBI Taxonomy" id="662598"/>
    <lineage>
        <taxon>Bacteria</taxon>
        <taxon>Pseudomonadati</taxon>
        <taxon>Pseudomonadota</taxon>
        <taxon>Betaproteobacteria</taxon>
        <taxon>Neisseriales</taxon>
        <taxon>Neisseriaceae</taxon>
        <taxon>Neisseria</taxon>
    </lineage>
</organism>
<proteinExistence type="predicted"/>
<evidence type="ECO:0000313" key="3">
    <source>
        <dbReference type="Proteomes" id="UP000002054"/>
    </source>
</evidence>
<protein>
    <submittedName>
        <fullName evidence="2">Putative membrane protein</fullName>
    </submittedName>
</protein>
<gene>
    <name evidence="2" type="ordered locus">NMO_0341</name>
</gene>
<keyword evidence="1" id="KW-0472">Membrane</keyword>
<keyword evidence="1" id="KW-0812">Transmembrane</keyword>
<accession>C6S587</accession>
<reference evidence="2 3" key="1">
    <citation type="journal article" date="2008" name="Proc. Natl. Acad. Sci. U.S.A.">
        <title>Whole-genome comparison of disease and carriage strains provides insights into virulence evolution in Neisseria meningitidis.</title>
        <authorList>
            <person name="Schoen C."/>
            <person name="Blom J."/>
            <person name="Claus H."/>
            <person name="Schramm-Glueck A."/>
            <person name="Brandt P."/>
            <person name="Mueller T."/>
            <person name="Goesmann A."/>
            <person name="Joseph B."/>
            <person name="Konietzny S."/>
            <person name="Kurzai O."/>
            <person name="Schmitt C."/>
            <person name="Friedrich T."/>
            <person name="Linke B."/>
            <person name="Vogel U."/>
            <person name="Frosch M."/>
        </authorList>
    </citation>
    <scope>NUCLEOTIDE SEQUENCE [LARGE SCALE GENOMIC DNA]</scope>
    <source>
        <strain evidence="3">alpha14</strain>
    </source>
</reference>